<keyword evidence="2" id="KW-1185">Reference proteome</keyword>
<evidence type="ECO:0000313" key="2">
    <source>
        <dbReference type="Proteomes" id="UP000677913"/>
    </source>
</evidence>
<sequence>MTDTLLLAGTRKGLLLARRRGGSWHTEPLALPMTAVYAVGIDARRPTPRLFASATSEHWGPTILHSDDLGASWSEPDHAPVAFPKDVETALARVWQIQPGPSSDPDVMYAGTEPAALFRSEDGGINFELVRPLWEHPHRPQWGAGYGGQAIHTVLPHPVDPRRILIALSSGGVYRSYDSGESWAAANTGIKATFLPEEQRYPEFGQCVHKVAQDAENPERLYLQNHNGVYRSDDWGGTWVSIAQGLPGEFGFGIVADPHRGGHAYVFPLVSDYSRFTPDFRCRVYGTTDAGESWAEVGSGLPESEFYSLVLRDAFTADAADPLGLYFGTRSGELYAGGAGRWERVASNLPDVLSVRVLALA</sequence>
<organism evidence="1 2">
    <name type="scientific">Actinocrinis puniceicyclus</name>
    <dbReference type="NCBI Taxonomy" id="977794"/>
    <lineage>
        <taxon>Bacteria</taxon>
        <taxon>Bacillati</taxon>
        <taxon>Actinomycetota</taxon>
        <taxon>Actinomycetes</taxon>
        <taxon>Catenulisporales</taxon>
        <taxon>Actinospicaceae</taxon>
        <taxon>Actinocrinis</taxon>
    </lineage>
</organism>
<comment type="caution">
    <text evidence="1">The sequence shown here is derived from an EMBL/GenBank/DDBJ whole genome shotgun (WGS) entry which is preliminary data.</text>
</comment>
<dbReference type="SUPFAM" id="SSF110296">
    <property type="entry name" value="Oligoxyloglucan reducing end-specific cellobiohydrolase"/>
    <property type="match status" value="1"/>
</dbReference>
<protein>
    <recommendedName>
        <fullName evidence="3">Glycosyl hydrolase</fullName>
    </recommendedName>
</protein>
<dbReference type="Gene3D" id="2.130.10.10">
    <property type="entry name" value="YVTN repeat-like/Quinoprotein amine dehydrogenase"/>
    <property type="match status" value="1"/>
</dbReference>
<dbReference type="EMBL" id="JAGSXH010000033">
    <property type="protein sequence ID" value="MBS2963730.1"/>
    <property type="molecule type" value="Genomic_DNA"/>
</dbReference>
<accession>A0A8J8BCP8</accession>
<gene>
    <name evidence="1" type="ORF">KGA66_11770</name>
</gene>
<dbReference type="PANTHER" id="PTHR43739">
    <property type="entry name" value="XYLOGLUCANASE (EUROFUNG)"/>
    <property type="match status" value="1"/>
</dbReference>
<dbReference type="InterPro" id="IPR015943">
    <property type="entry name" value="WD40/YVTN_repeat-like_dom_sf"/>
</dbReference>
<proteinExistence type="predicted"/>
<dbReference type="RefSeq" id="WP_211467698.1">
    <property type="nucleotide sequence ID" value="NZ_JAGSXH010000033.1"/>
</dbReference>
<evidence type="ECO:0008006" key="3">
    <source>
        <dbReference type="Google" id="ProtNLM"/>
    </source>
</evidence>
<reference evidence="1" key="1">
    <citation type="submission" date="2021-04" db="EMBL/GenBank/DDBJ databases">
        <title>Genome based classification of Actinospica acidithermotolerans sp. nov., an actinobacterium isolated from an Indonesian hot spring.</title>
        <authorList>
            <person name="Kusuma A.B."/>
            <person name="Putra K.E."/>
            <person name="Nafisah S."/>
            <person name="Loh J."/>
            <person name="Nouioui I."/>
            <person name="Goodfellow M."/>
        </authorList>
    </citation>
    <scope>NUCLEOTIDE SEQUENCE</scope>
    <source>
        <strain evidence="1">DSM 45618</strain>
    </source>
</reference>
<dbReference type="GO" id="GO:0010411">
    <property type="term" value="P:xyloglucan metabolic process"/>
    <property type="evidence" value="ECO:0007669"/>
    <property type="project" value="TreeGrafter"/>
</dbReference>
<name>A0A8J8BCP8_9ACTN</name>
<dbReference type="PANTHER" id="PTHR43739:SF5">
    <property type="entry name" value="EXO-ALPHA-SIALIDASE"/>
    <property type="match status" value="1"/>
</dbReference>
<dbReference type="AlphaFoldDB" id="A0A8J8BCP8"/>
<dbReference type="InterPro" id="IPR052025">
    <property type="entry name" value="Xyloglucanase_GH74"/>
</dbReference>
<dbReference type="Proteomes" id="UP000677913">
    <property type="component" value="Unassembled WGS sequence"/>
</dbReference>
<evidence type="ECO:0000313" key="1">
    <source>
        <dbReference type="EMBL" id="MBS2963730.1"/>
    </source>
</evidence>